<dbReference type="PANTHER" id="PTHR43481:SF4">
    <property type="entry name" value="GLYCEROL-1-PHOSPHATE PHOSPHOHYDROLASE 1-RELATED"/>
    <property type="match status" value="1"/>
</dbReference>
<feature type="compositionally biased region" description="Low complexity" evidence="1">
    <location>
        <begin position="1"/>
        <end position="25"/>
    </location>
</feature>
<protein>
    <submittedName>
        <fullName evidence="2">Sugar-phosphatase</fullName>
    </submittedName>
</protein>
<accession>A0A238Y645</accession>
<dbReference type="NCBIfam" id="TIGR01509">
    <property type="entry name" value="HAD-SF-IA-v3"/>
    <property type="match status" value="1"/>
</dbReference>
<evidence type="ECO:0000256" key="1">
    <source>
        <dbReference type="SAM" id="MobiDB-lite"/>
    </source>
</evidence>
<evidence type="ECO:0000313" key="2">
    <source>
        <dbReference type="EMBL" id="SNR66490.1"/>
    </source>
</evidence>
<dbReference type="GO" id="GO:0050308">
    <property type="term" value="F:sugar-phosphatase activity"/>
    <property type="evidence" value="ECO:0007669"/>
    <property type="project" value="TreeGrafter"/>
</dbReference>
<dbReference type="SUPFAM" id="SSF56784">
    <property type="entry name" value="HAD-like"/>
    <property type="match status" value="1"/>
</dbReference>
<dbReference type="InterPro" id="IPR036412">
    <property type="entry name" value="HAD-like_sf"/>
</dbReference>
<dbReference type="InterPro" id="IPR051806">
    <property type="entry name" value="HAD-like_SPP"/>
</dbReference>
<dbReference type="InterPro" id="IPR023198">
    <property type="entry name" value="PGP-like_dom2"/>
</dbReference>
<keyword evidence="3" id="KW-1185">Reference proteome</keyword>
<dbReference type="Pfam" id="PF00702">
    <property type="entry name" value="Hydrolase"/>
    <property type="match status" value="1"/>
</dbReference>
<dbReference type="EMBL" id="FZNP01000005">
    <property type="protein sequence ID" value="SNR66490.1"/>
    <property type="molecule type" value="Genomic_DNA"/>
</dbReference>
<gene>
    <name evidence="2" type="ORF">SAMN06265355_105272</name>
</gene>
<dbReference type="NCBIfam" id="TIGR01549">
    <property type="entry name" value="HAD-SF-IA-v1"/>
    <property type="match status" value="1"/>
</dbReference>
<dbReference type="SFLD" id="SFLDS00003">
    <property type="entry name" value="Haloacid_Dehalogenase"/>
    <property type="match status" value="1"/>
</dbReference>
<dbReference type="InterPro" id="IPR023214">
    <property type="entry name" value="HAD_sf"/>
</dbReference>
<name>A0A238Y645_9ACTN</name>
<dbReference type="SFLD" id="SFLDG01129">
    <property type="entry name" value="C1.5:_HAD__Beta-PGM__Phosphata"/>
    <property type="match status" value="1"/>
</dbReference>
<dbReference type="InterPro" id="IPR006439">
    <property type="entry name" value="HAD-SF_hydro_IA"/>
</dbReference>
<evidence type="ECO:0000313" key="3">
    <source>
        <dbReference type="Proteomes" id="UP000198420"/>
    </source>
</evidence>
<sequence>MNGPAERAGGAGGRPPAMNGPAERAGGAGGRPPAMTLPCAAVLFDVDGTLVDSTPLVERAGREWAAEYGIDPDVFMAGAHGRRTSDRVAEFLPADQVREATARLDALEATSTDGIIALPGALELLADMSGLPHAFVTSMDRAQLKVRTGVAGVPSPPIVVTAEDVPDGKPDPSGYLQAARRLGVEPSACVVVEDAPAGIAAGRAAGATVLALVTSHPEESLTAAHHVVQDLSRVRATPAGLRLTVG</sequence>
<dbReference type="Gene3D" id="1.10.150.240">
    <property type="entry name" value="Putative phosphatase, domain 2"/>
    <property type="match status" value="1"/>
</dbReference>
<reference evidence="3" key="1">
    <citation type="submission" date="2017-06" db="EMBL/GenBank/DDBJ databases">
        <authorList>
            <person name="Varghese N."/>
            <person name="Submissions S."/>
        </authorList>
    </citation>
    <scope>NUCLEOTIDE SEQUENCE [LARGE SCALE GENOMIC DNA]</scope>
    <source>
        <strain evidence="3">DSM 44485</strain>
    </source>
</reference>
<organism evidence="2 3">
    <name type="scientific">Actinomadura mexicana</name>
    <dbReference type="NCBI Taxonomy" id="134959"/>
    <lineage>
        <taxon>Bacteria</taxon>
        <taxon>Bacillati</taxon>
        <taxon>Actinomycetota</taxon>
        <taxon>Actinomycetes</taxon>
        <taxon>Streptosporangiales</taxon>
        <taxon>Thermomonosporaceae</taxon>
        <taxon>Actinomadura</taxon>
    </lineage>
</organism>
<dbReference type="SFLD" id="SFLDG01135">
    <property type="entry name" value="C1.5.6:_HAD__Beta-PGM__Phospha"/>
    <property type="match status" value="1"/>
</dbReference>
<dbReference type="Gene3D" id="3.40.50.1000">
    <property type="entry name" value="HAD superfamily/HAD-like"/>
    <property type="match status" value="1"/>
</dbReference>
<dbReference type="Proteomes" id="UP000198420">
    <property type="component" value="Unassembled WGS sequence"/>
</dbReference>
<feature type="region of interest" description="Disordered" evidence="1">
    <location>
        <begin position="1"/>
        <end position="32"/>
    </location>
</feature>
<dbReference type="AlphaFoldDB" id="A0A238Y645"/>
<proteinExistence type="predicted"/>
<dbReference type="PANTHER" id="PTHR43481">
    <property type="entry name" value="FRUCTOSE-1-PHOSPHATE PHOSPHATASE"/>
    <property type="match status" value="1"/>
</dbReference>